<evidence type="ECO:0000256" key="4">
    <source>
        <dbReference type="ARBA" id="ARBA00022827"/>
    </source>
</evidence>
<dbReference type="GO" id="GO:0016709">
    <property type="term" value="F:oxidoreductase activity, acting on paired donors, with incorporation or reduction of molecular oxygen, NAD(P)H as one donor, and incorporation of one atom of oxygen"/>
    <property type="evidence" value="ECO:0007669"/>
    <property type="project" value="UniProtKB-ARBA"/>
</dbReference>
<organism evidence="7 8">
    <name type="scientific">Streptomyces telluris</name>
    <dbReference type="NCBI Taxonomy" id="2720021"/>
    <lineage>
        <taxon>Bacteria</taxon>
        <taxon>Bacillati</taxon>
        <taxon>Actinomycetota</taxon>
        <taxon>Actinomycetes</taxon>
        <taxon>Kitasatosporales</taxon>
        <taxon>Streptomycetaceae</taxon>
        <taxon>Streptomyces</taxon>
    </lineage>
</organism>
<dbReference type="Gene3D" id="3.50.50.60">
    <property type="entry name" value="FAD/NAD(P)-binding domain"/>
    <property type="match status" value="1"/>
</dbReference>
<proteinExistence type="inferred from homology"/>
<dbReference type="SUPFAM" id="SSF51905">
    <property type="entry name" value="FAD/NAD(P)-binding domain"/>
    <property type="match status" value="1"/>
</dbReference>
<dbReference type="InterPro" id="IPR002938">
    <property type="entry name" value="FAD-bd"/>
</dbReference>
<protein>
    <submittedName>
        <fullName evidence="7">FAD-dependent monooxygenase</fullName>
    </submittedName>
</protein>
<evidence type="ECO:0000259" key="6">
    <source>
        <dbReference type="Pfam" id="PF01494"/>
    </source>
</evidence>
<keyword evidence="7" id="KW-0503">Monooxygenase</keyword>
<feature type="compositionally biased region" description="Basic and acidic residues" evidence="5">
    <location>
        <begin position="382"/>
        <end position="398"/>
    </location>
</feature>
<evidence type="ECO:0000313" key="7">
    <source>
        <dbReference type="EMBL" id="MCQ8769344.1"/>
    </source>
</evidence>
<dbReference type="InterPro" id="IPR036188">
    <property type="entry name" value="FAD/NAD-bd_sf"/>
</dbReference>
<dbReference type="Pfam" id="PF01494">
    <property type="entry name" value="FAD_binding_3"/>
    <property type="match status" value="1"/>
</dbReference>
<comment type="caution">
    <text evidence="7">The sequence shown here is derived from an EMBL/GenBank/DDBJ whole genome shotgun (WGS) entry which is preliminary data.</text>
</comment>
<accession>A0A9X2LE98</accession>
<comment type="cofactor">
    <cofactor evidence="1">
        <name>FAD</name>
        <dbReference type="ChEBI" id="CHEBI:57692"/>
    </cofactor>
</comment>
<keyword evidence="4" id="KW-0274">FAD</keyword>
<feature type="region of interest" description="Disordered" evidence="5">
    <location>
        <begin position="382"/>
        <end position="456"/>
    </location>
</feature>
<dbReference type="GO" id="GO:0071949">
    <property type="term" value="F:FAD binding"/>
    <property type="evidence" value="ECO:0007669"/>
    <property type="project" value="InterPro"/>
</dbReference>
<evidence type="ECO:0000256" key="3">
    <source>
        <dbReference type="ARBA" id="ARBA00022630"/>
    </source>
</evidence>
<sequence>MGTAAPGITAPDTAALDTEVLIAGAGPTGLVLAIDLTRRGIRHRLVERDGRGFPGSRGTGIQPRSLEVMDDLGTVAALMASGGPVPPMQTWEGTERLREWDLVEPGDSSPGVPYPHVLMCPQWRTVEVLYARLEELGGRVDFSTELTGFAQDEDGSGVTAELRHADGTVETVRAAYLVAADGGRSTVRKALGVPFEVEVVDARAAQIADVRMSGFEQAGIDRDHWHMWPTAPGGLIGLRPLEASADTVQIMAFWSDTSYEPDPERDATPEALARLIAERTGITGLVPEETVWASSFRPKAGMAERFRTGRVFLAGDAAHIHSPAGGQGLNTSVQDAYNLGWKLGAVLRHGAPDALLDTYDAERMQVASDVLALSTRMHAQDRSLGVERGLSRRGKDTHQLTLHYRTGPLARELRRGLPEGAEESASKAGSKSGSKSGPEEDVLRAGDRAPDAPCTDPSGAPFSLFDAFRGPHFTLLDLTGSDAEGASAAAAVADVEWVRTYRIGGAAPDLIDAGEHAKAAYGTGLFLVRPDGYVGLATDDAADVRAYLAEVSGIGAAPGIRP</sequence>
<dbReference type="PANTHER" id="PTHR43004">
    <property type="entry name" value="TRK SYSTEM POTASSIUM UPTAKE PROTEIN"/>
    <property type="match status" value="1"/>
</dbReference>
<evidence type="ECO:0000313" key="8">
    <source>
        <dbReference type="Proteomes" id="UP001142374"/>
    </source>
</evidence>
<evidence type="ECO:0000256" key="1">
    <source>
        <dbReference type="ARBA" id="ARBA00001974"/>
    </source>
</evidence>
<dbReference type="Gene3D" id="3.30.70.2450">
    <property type="match status" value="1"/>
</dbReference>
<dbReference type="EMBL" id="JANIID010000003">
    <property type="protein sequence ID" value="MCQ8769344.1"/>
    <property type="molecule type" value="Genomic_DNA"/>
</dbReference>
<feature type="compositionally biased region" description="Basic and acidic residues" evidence="5">
    <location>
        <begin position="437"/>
        <end position="450"/>
    </location>
</feature>
<keyword evidence="8" id="KW-1185">Reference proteome</keyword>
<dbReference type="PANTHER" id="PTHR43004:SF19">
    <property type="entry name" value="BINDING MONOOXYGENASE, PUTATIVE (JCVI)-RELATED"/>
    <property type="match status" value="1"/>
</dbReference>
<dbReference type="NCBIfam" id="NF004832">
    <property type="entry name" value="PRK06184.1"/>
    <property type="match status" value="1"/>
</dbReference>
<dbReference type="InterPro" id="IPR050641">
    <property type="entry name" value="RIFMO-like"/>
</dbReference>
<dbReference type="Proteomes" id="UP001142374">
    <property type="component" value="Unassembled WGS sequence"/>
</dbReference>
<dbReference type="Pfam" id="PF21274">
    <property type="entry name" value="Rng_hyd_C"/>
    <property type="match status" value="1"/>
</dbReference>
<keyword evidence="3" id="KW-0285">Flavoprotein</keyword>
<comment type="similarity">
    <text evidence="2">Belongs to the PheA/TfdB FAD monooxygenase family.</text>
</comment>
<evidence type="ECO:0000256" key="2">
    <source>
        <dbReference type="ARBA" id="ARBA00007801"/>
    </source>
</evidence>
<feature type="domain" description="FAD-binding" evidence="6">
    <location>
        <begin position="17"/>
        <end position="372"/>
    </location>
</feature>
<gene>
    <name evidence="7" type="ORF">NQU55_06050</name>
</gene>
<keyword evidence="7" id="KW-0560">Oxidoreductase</keyword>
<dbReference type="PRINTS" id="PR00420">
    <property type="entry name" value="RNGMNOXGNASE"/>
</dbReference>
<feature type="compositionally biased region" description="Low complexity" evidence="5">
    <location>
        <begin position="426"/>
        <end position="436"/>
    </location>
</feature>
<dbReference type="InterPro" id="IPR036249">
    <property type="entry name" value="Thioredoxin-like_sf"/>
</dbReference>
<dbReference type="AlphaFoldDB" id="A0A9X2LE98"/>
<reference evidence="7" key="1">
    <citation type="submission" date="2022-06" db="EMBL/GenBank/DDBJ databases">
        <title>WGS of actinobacteria.</title>
        <authorList>
            <person name="Thawai C."/>
        </authorList>
    </citation>
    <scope>NUCLEOTIDE SEQUENCE</scope>
    <source>
        <strain evidence="7">AA8</strain>
    </source>
</reference>
<dbReference type="SUPFAM" id="SSF52833">
    <property type="entry name" value="Thioredoxin-like"/>
    <property type="match status" value="1"/>
</dbReference>
<name>A0A9X2LE98_9ACTN</name>
<dbReference type="Gene3D" id="3.40.30.120">
    <property type="match status" value="1"/>
</dbReference>
<evidence type="ECO:0000256" key="5">
    <source>
        <dbReference type="SAM" id="MobiDB-lite"/>
    </source>
</evidence>